<proteinExistence type="predicted"/>
<evidence type="ECO:0000313" key="4">
    <source>
        <dbReference type="EMBL" id="VWC40975.1"/>
    </source>
</evidence>
<protein>
    <submittedName>
        <fullName evidence="4">3',5'-cyclic adenosine monophosphate phosphodiesterase CpdA</fullName>
        <ecNumber evidence="4">3.1.4.53</ecNumber>
    </submittedName>
    <submittedName>
        <fullName evidence="5">Metallophosphoesterase</fullName>
    </submittedName>
</protein>
<dbReference type="EC" id="3.1.4.53" evidence="4"/>
<dbReference type="InterPro" id="IPR027417">
    <property type="entry name" value="P-loop_NTPase"/>
</dbReference>
<evidence type="ECO:0000256" key="1">
    <source>
        <dbReference type="SAM" id="MobiDB-lite"/>
    </source>
</evidence>
<keyword evidence="4" id="KW-0378">Hydrolase</keyword>
<evidence type="ECO:0000313" key="7">
    <source>
        <dbReference type="Proteomes" id="UP001448498"/>
    </source>
</evidence>
<dbReference type="Pfam" id="PF25201">
    <property type="entry name" value="nSTAND6"/>
    <property type="match status" value="1"/>
</dbReference>
<organism evidence="4 6">
    <name type="scientific">Burkholderia arboris</name>
    <dbReference type="NCBI Taxonomy" id="488730"/>
    <lineage>
        <taxon>Bacteria</taxon>
        <taxon>Pseudomonadati</taxon>
        <taxon>Pseudomonadota</taxon>
        <taxon>Betaproteobacteria</taxon>
        <taxon>Burkholderiales</taxon>
        <taxon>Burkholderiaceae</taxon>
        <taxon>Burkholderia</taxon>
        <taxon>Burkholderia cepacia complex</taxon>
    </lineage>
</organism>
<dbReference type="RefSeq" id="WP_059232653.1">
    <property type="nucleotide sequence ID" value="NZ_CABVPX010000047.1"/>
</dbReference>
<dbReference type="PANTHER" id="PTHR31302:SF0">
    <property type="entry name" value="TRANSMEMBRANE PROTEIN WITH METALLOPHOSPHOESTERASE DOMAIN"/>
    <property type="match status" value="1"/>
</dbReference>
<dbReference type="GO" id="GO:0004115">
    <property type="term" value="F:3',5'-cyclic-AMP phosphodiesterase activity"/>
    <property type="evidence" value="ECO:0007669"/>
    <property type="project" value="UniProtKB-EC"/>
</dbReference>
<name>A0A9Q9UUP6_9BURK</name>
<reference evidence="4 6" key="1">
    <citation type="submission" date="2019-09" db="EMBL/GenBank/DDBJ databases">
        <authorList>
            <person name="Depoorter E."/>
        </authorList>
    </citation>
    <scope>NUCLEOTIDE SEQUENCE [LARGE SCALE GENOMIC DNA]</scope>
    <source>
        <strain evidence="4">LMG 24066</strain>
    </source>
</reference>
<evidence type="ECO:0000313" key="5">
    <source>
        <dbReference type="EMBL" id="XAE48292.1"/>
    </source>
</evidence>
<dbReference type="AlphaFoldDB" id="A0A9Q9UUP6"/>
<evidence type="ECO:0000259" key="2">
    <source>
        <dbReference type="Pfam" id="PF00149"/>
    </source>
</evidence>
<dbReference type="PANTHER" id="PTHR31302">
    <property type="entry name" value="TRANSMEMBRANE PROTEIN WITH METALLOPHOSPHOESTERASE DOMAIN-RELATED"/>
    <property type="match status" value="1"/>
</dbReference>
<dbReference type="InterPro" id="IPR051158">
    <property type="entry name" value="Metallophosphoesterase_sf"/>
</dbReference>
<dbReference type="SUPFAM" id="SSF52540">
    <property type="entry name" value="P-loop containing nucleoside triphosphate hydrolases"/>
    <property type="match status" value="1"/>
</dbReference>
<dbReference type="InterPro" id="IPR011990">
    <property type="entry name" value="TPR-like_helical_dom_sf"/>
</dbReference>
<dbReference type="Pfam" id="PF00149">
    <property type="entry name" value="Metallophos"/>
    <property type="match status" value="1"/>
</dbReference>
<dbReference type="CDD" id="cd00009">
    <property type="entry name" value="AAA"/>
    <property type="match status" value="1"/>
</dbReference>
<feature type="region of interest" description="Disordered" evidence="1">
    <location>
        <begin position="333"/>
        <end position="360"/>
    </location>
</feature>
<dbReference type="Proteomes" id="UP001448498">
    <property type="component" value="Chromosome 1"/>
</dbReference>
<dbReference type="InterPro" id="IPR057575">
    <property type="entry name" value="nSTAND6_dom"/>
</dbReference>
<sequence length="1023" mass="114665">MPHNNDLIWLHISDIHFHPKTSWRDNATRRELLDFLRAEFDNGLPRPHLVFCTGDIAFGETSGAPLSEQYKDAAQFFDDLLACCQLPKDRLFIVPGNHDVNRREISGDQQARLFEMAQTNPLAHVDAINQRFADRTRDHRSAMERLKDYGAFVKEYRPELHREDLHLYAHTLEVNGYRVGIAGFNSAWSCAGDEDDRHIWLASKWQFNHMAEGLRDAGLKIGLIHHPFDWLNSAEQHDADANASTGLHFLLHGHTHTAWVRTSEACTQLAAGAVGADTPDQFGINLVHLDPRSGKGKVHLFGYNRGWMIQPVPKHAPTAQWPFQSSVRLTPDLVAAPPGTDRTGSQSPATPTQAAGPAGEALYGRDKLLGQLVARLKDKSGLVLHGLSGNGKTTLIKALHGHAPFQGMQFVDVHGSRQIVVGEFFRRFLGVLQNRREDPSPPSGKLEEQIAELRRQYPNAQPAFVWIDDAHLLMSGAQWCNPELRVLLRAMSAAFPNWKWVYEFNDKPADGSFGSESPAFEIPGLDKAGLAELLANSAPPDRKADWTYAGSDLKALFQWLGGGHGGAAHTLAAELLATVAREQGSTPMQVYRNLRKELIDRLDERLLGILHNEVLGTAERKLLKVIALYRRAIPQDHADGLEDGIGVQDAWQKLRGRGLLPLDNNRDHYLHGFIASWVRQTQMGLRDSGLAIDYADAIDPAVADMHVLIARCWQRQIGRQREEINFQRANEAFYHLLCANELGAMEEWIGHLTGKEIGWSNEALWAIYHRRRDGGESIARQQEVLQLLVNIHPREHKALRFLGECLRVTSGDACDEALQAFERALELHPGFPPYLANLGKALLSRGKPGAEAFLRRFDEHQKRHPQAVDGHVDHIRADCLSLVGNAHEASRQRQQAIASDTRDPVFYNDEAKYQLDHDNAPEALRLLDLAGDRQCADDYSDAMRIHTLERLGRGPEASVLRMAKIDAGSSNPVFYADEARHQMVQGNLSGALDLLNLAHDRQSWDNYCEVIRRQIQEKTRQGS</sequence>
<evidence type="ECO:0000313" key="6">
    <source>
        <dbReference type="Proteomes" id="UP000494172"/>
    </source>
</evidence>
<dbReference type="Gene3D" id="3.60.21.10">
    <property type="match status" value="1"/>
</dbReference>
<dbReference type="SUPFAM" id="SSF56300">
    <property type="entry name" value="Metallo-dependent phosphatases"/>
    <property type="match status" value="1"/>
</dbReference>
<dbReference type="Gene3D" id="3.40.50.300">
    <property type="entry name" value="P-loop containing nucleotide triphosphate hydrolases"/>
    <property type="match status" value="1"/>
</dbReference>
<gene>
    <name evidence="4" type="primary">cpdA</name>
    <name evidence="4" type="ORF">BAR24066_06969</name>
    <name evidence="5" type="ORF">OHZ10_01285</name>
</gene>
<feature type="domain" description="Novel STAND NTPase 6" evidence="3">
    <location>
        <begin position="362"/>
        <end position="508"/>
    </location>
</feature>
<evidence type="ECO:0000259" key="3">
    <source>
        <dbReference type="Pfam" id="PF25201"/>
    </source>
</evidence>
<dbReference type="EMBL" id="CP109821">
    <property type="protein sequence ID" value="XAE48292.1"/>
    <property type="molecule type" value="Genomic_DNA"/>
</dbReference>
<dbReference type="InterPro" id="IPR029052">
    <property type="entry name" value="Metallo-depent_PP-like"/>
</dbReference>
<feature type="domain" description="Calcineurin-like phosphoesterase" evidence="2">
    <location>
        <begin position="10"/>
        <end position="257"/>
    </location>
</feature>
<dbReference type="Proteomes" id="UP000494172">
    <property type="component" value="Unassembled WGS sequence"/>
</dbReference>
<dbReference type="Gene3D" id="1.25.40.10">
    <property type="entry name" value="Tetratricopeptide repeat domain"/>
    <property type="match status" value="1"/>
</dbReference>
<reference evidence="5 7" key="2">
    <citation type="submission" date="2022-10" db="EMBL/GenBank/DDBJ databases">
        <title>Genomic of Burkholderia cepacia PN-1.</title>
        <authorList>
            <person name="Yang Y."/>
            <person name="Guan H."/>
            <person name="Huang J."/>
        </authorList>
    </citation>
    <scope>NUCLEOTIDE SEQUENCE [LARGE SCALE GENOMIC DNA]</scope>
    <source>
        <strain evidence="5 7">PN-1</strain>
    </source>
</reference>
<keyword evidence="7" id="KW-1185">Reference proteome</keyword>
<dbReference type="EMBL" id="CABVPX010000047">
    <property type="protein sequence ID" value="VWC40975.1"/>
    <property type="molecule type" value="Genomic_DNA"/>
</dbReference>
<accession>A0A9Q9UUP6</accession>
<dbReference type="InterPro" id="IPR004843">
    <property type="entry name" value="Calcineurin-like_PHP"/>
</dbReference>
<feature type="compositionally biased region" description="Low complexity" evidence="1">
    <location>
        <begin position="348"/>
        <end position="360"/>
    </location>
</feature>
<dbReference type="SUPFAM" id="SSF48452">
    <property type="entry name" value="TPR-like"/>
    <property type="match status" value="1"/>
</dbReference>